<dbReference type="VEuPathDB" id="VectorBase:ACHR014063"/>
<sequence>MLLLLIARNRTHQTDGYASYQIDLFLGAYERTVTHHFLTNGESCAWAKIHLFLFFPFHLIAFRASLNGRLALQLITISIRATLRVRYQFSQLGRIRTLLKQLTMNVDKLGQIHPRTTILRTSGQQNIVVTNNFRTFLSQLVIDRAATFRFRTRGRRASVAALFHMSPLIVVLSDIVFPLPVRPTVGQIQRTVAIRSDLRFTIQAPDGTLHDQLECFVVAFIRVLGGSLARRRSIFIISTTPTSPATFQIGPHGNWCTAASAKRFQEASLRQYTALCLQMAQFPKHPQYVLIVRSALDGERSLPDRVQNLMRLNDLIDALVPAHPYEPGLGEYDARKLGRFGIEFR</sequence>
<evidence type="ECO:0000313" key="1">
    <source>
        <dbReference type="EnsemblMetazoa" id="ACHR014063-PA"/>
    </source>
</evidence>
<dbReference type="AlphaFoldDB" id="A0A182KHV6"/>
<organism evidence="1 2">
    <name type="scientific">Anopheles christyi</name>
    <dbReference type="NCBI Taxonomy" id="43041"/>
    <lineage>
        <taxon>Eukaryota</taxon>
        <taxon>Metazoa</taxon>
        <taxon>Ecdysozoa</taxon>
        <taxon>Arthropoda</taxon>
        <taxon>Hexapoda</taxon>
        <taxon>Insecta</taxon>
        <taxon>Pterygota</taxon>
        <taxon>Neoptera</taxon>
        <taxon>Endopterygota</taxon>
        <taxon>Diptera</taxon>
        <taxon>Nematocera</taxon>
        <taxon>Culicoidea</taxon>
        <taxon>Culicidae</taxon>
        <taxon>Anophelinae</taxon>
        <taxon>Anopheles</taxon>
    </lineage>
</organism>
<protein>
    <submittedName>
        <fullName evidence="1">Uncharacterized protein</fullName>
    </submittedName>
</protein>
<dbReference type="Proteomes" id="UP000075881">
    <property type="component" value="Unassembled WGS sequence"/>
</dbReference>
<dbReference type="EnsemblMetazoa" id="ACHR014063-RA">
    <property type="protein sequence ID" value="ACHR014063-PA"/>
    <property type="gene ID" value="ACHR014063"/>
</dbReference>
<name>A0A182KHV6_9DIPT</name>
<reference evidence="2" key="1">
    <citation type="submission" date="2013-03" db="EMBL/GenBank/DDBJ databases">
        <title>The Genome Sequence of Anopheles christyi ACHKN1017.</title>
        <authorList>
            <consortium name="The Broad Institute Genomics Platform"/>
            <person name="Neafsey D.E."/>
            <person name="Besansky N."/>
            <person name="Walker B."/>
            <person name="Young S.K."/>
            <person name="Zeng Q."/>
            <person name="Gargeya S."/>
            <person name="Fitzgerald M."/>
            <person name="Haas B."/>
            <person name="Abouelleil A."/>
            <person name="Allen A.W."/>
            <person name="Alvarado L."/>
            <person name="Arachchi H.M."/>
            <person name="Berlin A.M."/>
            <person name="Chapman S.B."/>
            <person name="Gainer-Dewar J."/>
            <person name="Goldberg J."/>
            <person name="Griggs A."/>
            <person name="Gujja S."/>
            <person name="Hansen M."/>
            <person name="Howarth C."/>
            <person name="Imamovic A."/>
            <person name="Ireland A."/>
            <person name="Larimer J."/>
            <person name="McCowan C."/>
            <person name="Murphy C."/>
            <person name="Pearson M."/>
            <person name="Poon T.W."/>
            <person name="Priest M."/>
            <person name="Roberts A."/>
            <person name="Saif S."/>
            <person name="Shea T."/>
            <person name="Sisk P."/>
            <person name="Sykes S."/>
            <person name="Wortman J."/>
            <person name="Nusbaum C."/>
            <person name="Birren B."/>
        </authorList>
    </citation>
    <scope>NUCLEOTIDE SEQUENCE [LARGE SCALE GENOMIC DNA]</scope>
    <source>
        <strain evidence="2">ACHKN1017</strain>
    </source>
</reference>
<accession>A0A182KHV6</accession>
<reference evidence="1" key="2">
    <citation type="submission" date="2020-05" db="UniProtKB">
        <authorList>
            <consortium name="EnsemblMetazoa"/>
        </authorList>
    </citation>
    <scope>IDENTIFICATION</scope>
    <source>
        <strain evidence="1">ACHKN1017</strain>
    </source>
</reference>
<proteinExistence type="predicted"/>
<keyword evidence="2" id="KW-1185">Reference proteome</keyword>
<evidence type="ECO:0000313" key="2">
    <source>
        <dbReference type="Proteomes" id="UP000075881"/>
    </source>
</evidence>